<name>A0A284VT43_9EURY</name>
<keyword evidence="2" id="KW-0808">Transferase</keyword>
<dbReference type="OrthoDB" id="125498at2157"/>
<dbReference type="CDD" id="cd16934">
    <property type="entry name" value="HATPase_RsbT-like"/>
    <property type="match status" value="1"/>
</dbReference>
<proteinExistence type="predicted"/>
<evidence type="ECO:0000259" key="1">
    <source>
        <dbReference type="SMART" id="SM00387"/>
    </source>
</evidence>
<feature type="domain" description="Histidine kinase/HSP90-like ATPase" evidence="1">
    <location>
        <begin position="34"/>
        <end position="134"/>
    </location>
</feature>
<keyword evidence="2" id="KW-0418">Kinase</keyword>
<dbReference type="Pfam" id="PF13581">
    <property type="entry name" value="HATPase_c_2"/>
    <property type="match status" value="1"/>
</dbReference>
<dbReference type="InterPro" id="IPR003594">
    <property type="entry name" value="HATPase_dom"/>
</dbReference>
<dbReference type="Proteomes" id="UP000218615">
    <property type="component" value="Unassembled WGS sequence"/>
</dbReference>
<evidence type="ECO:0000313" key="3">
    <source>
        <dbReference type="Proteomes" id="UP000218615"/>
    </source>
</evidence>
<gene>
    <name evidence="2" type="primary">rsbT</name>
    <name evidence="2" type="ORF">MNV_720009</name>
</gene>
<accession>A0A284VT43</accession>
<dbReference type="RefSeq" id="WP_096207004.1">
    <property type="nucleotide sequence ID" value="NZ_FZMP01000221.1"/>
</dbReference>
<dbReference type="GO" id="GO:0004674">
    <property type="term" value="F:protein serine/threonine kinase activity"/>
    <property type="evidence" value="ECO:0007669"/>
    <property type="project" value="UniProtKB-EC"/>
</dbReference>
<dbReference type="InterPro" id="IPR036890">
    <property type="entry name" value="HATPase_C_sf"/>
</dbReference>
<sequence>MPDEVCIPVSSEIDIVTARQKGRELSARLGFSNTELTLIATAISEVTRNIVEYAKRGELCLNIVQQGNKRGIVVIASDKGPGIPSIKLAMQDGYSTGHSLGLGLPGAKRLMDEFEIISEVGKGTKVTMKKWVQSNVR</sequence>
<protein>
    <submittedName>
        <fullName evidence="2">Serine/threonine-protein kinase RsbT</fullName>
        <ecNumber evidence="2">2.7.11.1</ecNumber>
    </submittedName>
</protein>
<keyword evidence="3" id="KW-1185">Reference proteome</keyword>
<dbReference type="AlphaFoldDB" id="A0A284VT43"/>
<dbReference type="EC" id="2.7.11.1" evidence="2"/>
<dbReference type="EMBL" id="FZMP01000221">
    <property type="protein sequence ID" value="SNQ62442.1"/>
    <property type="molecule type" value="Genomic_DNA"/>
</dbReference>
<evidence type="ECO:0000313" key="2">
    <source>
        <dbReference type="EMBL" id="SNQ62442.1"/>
    </source>
</evidence>
<dbReference type="SMART" id="SM00387">
    <property type="entry name" value="HATPase_c"/>
    <property type="match status" value="1"/>
</dbReference>
<reference evidence="3" key="1">
    <citation type="submission" date="2017-06" db="EMBL/GenBank/DDBJ databases">
        <authorList>
            <person name="Cremers G."/>
        </authorList>
    </citation>
    <scope>NUCLEOTIDE SEQUENCE [LARGE SCALE GENOMIC DNA]</scope>
</reference>
<dbReference type="SUPFAM" id="SSF55874">
    <property type="entry name" value="ATPase domain of HSP90 chaperone/DNA topoisomerase II/histidine kinase"/>
    <property type="match status" value="1"/>
</dbReference>
<dbReference type="Gene3D" id="3.30.565.10">
    <property type="entry name" value="Histidine kinase-like ATPase, C-terminal domain"/>
    <property type="match status" value="1"/>
</dbReference>
<organism evidence="2 3">
    <name type="scientific">Candidatus Methanoperedens nitratireducens</name>
    <dbReference type="NCBI Taxonomy" id="1392998"/>
    <lineage>
        <taxon>Archaea</taxon>
        <taxon>Methanobacteriati</taxon>
        <taxon>Methanobacteriota</taxon>
        <taxon>Stenosarchaea group</taxon>
        <taxon>Methanomicrobia</taxon>
        <taxon>Methanosarcinales</taxon>
        <taxon>ANME-2 cluster</taxon>
        <taxon>Candidatus Methanoperedentaceae</taxon>
        <taxon>Candidatus Methanoperedens</taxon>
    </lineage>
</organism>